<feature type="transmembrane region" description="Helical" evidence="8">
    <location>
        <begin position="20"/>
        <end position="45"/>
    </location>
</feature>
<dbReference type="InterPro" id="IPR010420">
    <property type="entry name" value="CASTOR/POLLUX/SYM8_dom"/>
</dbReference>
<evidence type="ECO:0000313" key="11">
    <source>
        <dbReference type="Proteomes" id="UP000587527"/>
    </source>
</evidence>
<feature type="domain" description="CASTOR/POLLUX/SYM8 ion channel conserved" evidence="9">
    <location>
        <begin position="264"/>
        <end position="352"/>
    </location>
</feature>
<dbReference type="PANTHER" id="PTHR31563">
    <property type="entry name" value="ION CHANNEL POLLUX-RELATED"/>
    <property type="match status" value="1"/>
</dbReference>
<comment type="caution">
    <text evidence="10">The sequence shown here is derived from an EMBL/GenBank/DDBJ whole genome shotgun (WGS) entry which is preliminary data.</text>
</comment>
<evidence type="ECO:0000256" key="8">
    <source>
        <dbReference type="SAM" id="Phobius"/>
    </source>
</evidence>
<evidence type="ECO:0000256" key="3">
    <source>
        <dbReference type="ARBA" id="ARBA00022692"/>
    </source>
</evidence>
<evidence type="ECO:0000256" key="5">
    <source>
        <dbReference type="ARBA" id="ARBA00023065"/>
    </source>
</evidence>
<evidence type="ECO:0000256" key="1">
    <source>
        <dbReference type="ARBA" id="ARBA00004127"/>
    </source>
</evidence>
<keyword evidence="6 8" id="KW-0472">Membrane</keyword>
<comment type="subcellular location">
    <subcellularLocation>
        <location evidence="1">Endomembrane system</location>
        <topology evidence="1">Multi-pass membrane protein</topology>
    </subcellularLocation>
</comment>
<dbReference type="GO" id="GO:0034220">
    <property type="term" value="P:monoatomic ion transmembrane transport"/>
    <property type="evidence" value="ECO:0007669"/>
    <property type="project" value="UniProtKB-KW"/>
</dbReference>
<keyword evidence="4 8" id="KW-1133">Transmembrane helix</keyword>
<proteinExistence type="predicted"/>
<keyword evidence="7 10" id="KW-0407">Ion channel</keyword>
<feature type="transmembrane region" description="Helical" evidence="8">
    <location>
        <begin position="57"/>
        <end position="75"/>
    </location>
</feature>
<keyword evidence="11" id="KW-1185">Reference proteome</keyword>
<gene>
    <name evidence="10" type="ORF">F4553_006836</name>
</gene>
<dbReference type="RefSeq" id="WP_184844560.1">
    <property type="nucleotide sequence ID" value="NZ_JACHMN010000003.1"/>
</dbReference>
<dbReference type="AlphaFoldDB" id="A0A841C2Y7"/>
<keyword evidence="3 8" id="KW-0812">Transmembrane</keyword>
<dbReference type="Gene3D" id="3.40.50.720">
    <property type="entry name" value="NAD(P)-binding Rossmann-like Domain"/>
    <property type="match status" value="2"/>
</dbReference>
<dbReference type="EMBL" id="JACHMN010000003">
    <property type="protein sequence ID" value="MBB5873402.1"/>
    <property type="molecule type" value="Genomic_DNA"/>
</dbReference>
<dbReference type="SUPFAM" id="SSF51735">
    <property type="entry name" value="NAD(P)-binding Rossmann-fold domains"/>
    <property type="match status" value="1"/>
</dbReference>
<protein>
    <submittedName>
        <fullName evidence="10">Voltage-gated potassium channel Kch</fullName>
    </submittedName>
</protein>
<keyword evidence="2" id="KW-0813">Transport</keyword>
<accession>A0A841C2Y7</accession>
<dbReference type="GO" id="GO:0012505">
    <property type="term" value="C:endomembrane system"/>
    <property type="evidence" value="ECO:0007669"/>
    <property type="project" value="UniProtKB-SubCell"/>
</dbReference>
<dbReference type="Proteomes" id="UP000587527">
    <property type="component" value="Unassembled WGS sequence"/>
</dbReference>
<dbReference type="InterPro" id="IPR036291">
    <property type="entry name" value="NAD(P)-bd_dom_sf"/>
</dbReference>
<organism evidence="10 11">
    <name type="scientific">Allocatelliglobosispora scoriae</name>
    <dbReference type="NCBI Taxonomy" id="643052"/>
    <lineage>
        <taxon>Bacteria</taxon>
        <taxon>Bacillati</taxon>
        <taxon>Actinomycetota</taxon>
        <taxon>Actinomycetes</taxon>
        <taxon>Micromonosporales</taxon>
        <taxon>Micromonosporaceae</taxon>
        <taxon>Allocatelliglobosispora</taxon>
    </lineage>
</organism>
<keyword evidence="5" id="KW-0406">Ion transport</keyword>
<dbReference type="Pfam" id="PF06241">
    <property type="entry name" value="Castor_Poll_mid"/>
    <property type="match status" value="1"/>
</dbReference>
<feature type="transmembrane region" description="Helical" evidence="8">
    <location>
        <begin position="87"/>
        <end position="110"/>
    </location>
</feature>
<evidence type="ECO:0000256" key="2">
    <source>
        <dbReference type="ARBA" id="ARBA00022448"/>
    </source>
</evidence>
<evidence type="ECO:0000256" key="6">
    <source>
        <dbReference type="ARBA" id="ARBA00023136"/>
    </source>
</evidence>
<sequence>MSSLSARLRYWFDNTMARGTPALVGLLGFATLAVLIVVSFYLLAVGDRTDGYGNPRTPAQMLWESLTAVLGLYYAPTSGHWQILLGWLLLGLGGLFITSAFIGVISSGISGKLDELRRGRSHVEETGHTVLLGWSDQIFMLLGELAAAGNGRRGVAVILASRDKAEMEDAIRARIPRGALRVVCRTGSPLDPADLDLVNPGRARAILLVNDHEDDDADIRVIKTLLAARDTGEIPVVACVQHSANAGAAGLAADGRAIVLDASEITARLLVQTARQPGLFDIYLELLDFAGQEIHLRAEPALTGHTFGEALLAYPRVGVIGLVPGGGRPRLNPPMSTRLGADDRLIVIDADAAPKPYAPVSAVRPATCAPVPEPGPDHTLVLGWSPRAARMLAELDAYVVPGSTALVVSREPVALLALPRLAVETLRGDPTDRAVLDEVELAPFSRVVVLCEDHGEPALADARTLVTLLHLRDIIARTGHTCTVVSEMRDDRDRVLAEVAGADDFVVSQRLISLLMTQLAQTPELRGVFEDLFDPAGAELYLHPVTRYAVSGRATTFAELVAAAASIGQTAVGYRRAGAGPVLSPPKDLELAFEAGDMLIVLADGVIRSAPAAPRQLSVLQAEQVG</sequence>
<evidence type="ECO:0000256" key="7">
    <source>
        <dbReference type="ARBA" id="ARBA00023303"/>
    </source>
</evidence>
<evidence type="ECO:0000256" key="4">
    <source>
        <dbReference type="ARBA" id="ARBA00022989"/>
    </source>
</evidence>
<dbReference type="InterPro" id="IPR044849">
    <property type="entry name" value="CASTOR/POLLUX/SYM8-like"/>
</dbReference>
<evidence type="ECO:0000313" key="10">
    <source>
        <dbReference type="EMBL" id="MBB5873402.1"/>
    </source>
</evidence>
<evidence type="ECO:0000259" key="9">
    <source>
        <dbReference type="Pfam" id="PF06241"/>
    </source>
</evidence>
<reference evidence="10 11" key="1">
    <citation type="submission" date="2020-08" db="EMBL/GenBank/DDBJ databases">
        <title>Sequencing the genomes of 1000 actinobacteria strains.</title>
        <authorList>
            <person name="Klenk H.-P."/>
        </authorList>
    </citation>
    <scope>NUCLEOTIDE SEQUENCE [LARGE SCALE GENOMIC DNA]</scope>
    <source>
        <strain evidence="10 11">DSM 45362</strain>
    </source>
</reference>
<name>A0A841C2Y7_9ACTN</name>
<dbReference type="PANTHER" id="PTHR31563:SF10">
    <property type="entry name" value="ION CHANNEL POLLUX-RELATED"/>
    <property type="match status" value="1"/>
</dbReference>